<dbReference type="OrthoDB" id="2380468at2"/>
<dbReference type="PANTHER" id="PTHR35789:SF1">
    <property type="entry name" value="SPORE GERMINATION PROTEIN B3"/>
    <property type="match status" value="1"/>
</dbReference>
<feature type="domain" description="Spore germination GerAC-like C-terminal" evidence="8">
    <location>
        <begin position="221"/>
        <end position="376"/>
    </location>
</feature>
<evidence type="ECO:0000256" key="6">
    <source>
        <dbReference type="ARBA" id="ARBA00023139"/>
    </source>
</evidence>
<comment type="similarity">
    <text evidence="2">Belongs to the GerABKC lipoprotein family.</text>
</comment>
<evidence type="ECO:0000256" key="3">
    <source>
        <dbReference type="ARBA" id="ARBA00022544"/>
    </source>
</evidence>
<evidence type="ECO:0000259" key="8">
    <source>
        <dbReference type="Pfam" id="PF05504"/>
    </source>
</evidence>
<dbReference type="GO" id="GO:0009847">
    <property type="term" value="P:spore germination"/>
    <property type="evidence" value="ECO:0007669"/>
    <property type="project" value="InterPro"/>
</dbReference>
<organism evidence="10 11">
    <name type="scientific">Paenibacillus nanensis</name>
    <dbReference type="NCBI Taxonomy" id="393251"/>
    <lineage>
        <taxon>Bacteria</taxon>
        <taxon>Bacillati</taxon>
        <taxon>Bacillota</taxon>
        <taxon>Bacilli</taxon>
        <taxon>Bacillales</taxon>
        <taxon>Paenibacillaceae</taxon>
        <taxon>Paenibacillus</taxon>
    </lineage>
</organism>
<keyword evidence="3" id="KW-0309">Germination</keyword>
<name>A0A3A1UYA5_9BACL</name>
<sequence>MMAAAKKRIRTAAAGLLTLICLLLSGCWDEVNLQNISYITALGIDYKDGQFTLYAQMLTFSAIAKTESPQQPTDPVWIGKSQGDSVQMAYFNLSRAGYTTLSLDQLKTIVVHERAMNQLGDVLDGLNRQRASRYTTILYGTSISLDKLFSTEYFFNLSPLNSPLYAPEQYETQYTFVQAQTMQSFVQQVRDPGMTALLLDLSATESYWLHSNKKINTQLINGVHVFKNLSYQGFAMEKDVLGIRWLNPAFQKVYMKVELDDSMATVNVINSSVKRRAKVSGEDAHFELNIQLEGHIVEMDGQLTKQQLTAAVEQKVKEEIEAAYRHGVQKKMDLLQLEHVLYRYHNGYWKANAADGKWRPRTDALTVNVKMILSDSGKFEMSSGT</sequence>
<feature type="domain" description="Spore germination protein N-terminal" evidence="9">
    <location>
        <begin position="29"/>
        <end position="197"/>
    </location>
</feature>
<evidence type="ECO:0000256" key="7">
    <source>
        <dbReference type="ARBA" id="ARBA00023288"/>
    </source>
</evidence>
<dbReference type="PROSITE" id="PS51257">
    <property type="entry name" value="PROKAR_LIPOPROTEIN"/>
    <property type="match status" value="1"/>
</dbReference>
<comment type="subcellular location">
    <subcellularLocation>
        <location evidence="1">Membrane</location>
        <topology evidence="1">Lipid-anchor</topology>
    </subcellularLocation>
</comment>
<evidence type="ECO:0000256" key="4">
    <source>
        <dbReference type="ARBA" id="ARBA00022729"/>
    </source>
</evidence>
<evidence type="ECO:0000256" key="2">
    <source>
        <dbReference type="ARBA" id="ARBA00007886"/>
    </source>
</evidence>
<dbReference type="AlphaFoldDB" id="A0A3A1UYA5"/>
<dbReference type="InterPro" id="IPR046953">
    <property type="entry name" value="Spore_GerAC-like_C"/>
</dbReference>
<dbReference type="GO" id="GO:0016020">
    <property type="term" value="C:membrane"/>
    <property type="evidence" value="ECO:0007669"/>
    <property type="project" value="UniProtKB-SubCell"/>
</dbReference>
<accession>A0A3A1UYA5</accession>
<dbReference type="PANTHER" id="PTHR35789">
    <property type="entry name" value="SPORE GERMINATION PROTEIN B3"/>
    <property type="match status" value="1"/>
</dbReference>
<dbReference type="InterPro" id="IPR057336">
    <property type="entry name" value="GerAC_N"/>
</dbReference>
<keyword evidence="4" id="KW-0732">Signal</keyword>
<evidence type="ECO:0000256" key="5">
    <source>
        <dbReference type="ARBA" id="ARBA00023136"/>
    </source>
</evidence>
<keyword evidence="5" id="KW-0472">Membrane</keyword>
<keyword evidence="11" id="KW-1185">Reference proteome</keyword>
<evidence type="ECO:0000313" key="11">
    <source>
        <dbReference type="Proteomes" id="UP000266482"/>
    </source>
</evidence>
<dbReference type="Proteomes" id="UP000266482">
    <property type="component" value="Unassembled WGS sequence"/>
</dbReference>
<dbReference type="EMBL" id="QXQA01000006">
    <property type="protein sequence ID" value="RIX52666.1"/>
    <property type="molecule type" value="Genomic_DNA"/>
</dbReference>
<keyword evidence="6" id="KW-0564">Palmitate</keyword>
<evidence type="ECO:0000256" key="1">
    <source>
        <dbReference type="ARBA" id="ARBA00004635"/>
    </source>
</evidence>
<gene>
    <name evidence="10" type="ORF">D3P08_11655</name>
</gene>
<protein>
    <submittedName>
        <fullName evidence="10">Ger(X)C family spore germination protein</fullName>
    </submittedName>
</protein>
<dbReference type="Gene3D" id="3.30.300.210">
    <property type="entry name" value="Nutrient germinant receptor protein C, domain 3"/>
    <property type="match status" value="1"/>
</dbReference>
<dbReference type="Pfam" id="PF25198">
    <property type="entry name" value="Spore_GerAC_N"/>
    <property type="match status" value="1"/>
</dbReference>
<evidence type="ECO:0000313" key="10">
    <source>
        <dbReference type="EMBL" id="RIX52666.1"/>
    </source>
</evidence>
<proteinExistence type="inferred from homology"/>
<dbReference type="Pfam" id="PF05504">
    <property type="entry name" value="Spore_GerAC"/>
    <property type="match status" value="1"/>
</dbReference>
<reference evidence="10 11" key="1">
    <citation type="submission" date="2018-09" db="EMBL/GenBank/DDBJ databases">
        <title>Paenibacillus aracenensis nov. sp. isolated from a cave in southern Spain.</title>
        <authorList>
            <person name="Jurado V."/>
            <person name="Gutierrez-Patricio S."/>
            <person name="Gonzalez-Pimentel J.L."/>
            <person name="Miller A.Z."/>
            <person name="Laiz L."/>
            <person name="Saiz-Jimenez C."/>
        </authorList>
    </citation>
    <scope>NUCLEOTIDE SEQUENCE [LARGE SCALE GENOMIC DNA]</scope>
    <source>
        <strain evidence="10 11">DSM 22867</strain>
    </source>
</reference>
<dbReference type="InterPro" id="IPR038501">
    <property type="entry name" value="Spore_GerAC_C_sf"/>
</dbReference>
<dbReference type="RefSeq" id="WP_119599875.1">
    <property type="nucleotide sequence ID" value="NZ_QXQA01000006.1"/>
</dbReference>
<evidence type="ECO:0000259" key="9">
    <source>
        <dbReference type="Pfam" id="PF25198"/>
    </source>
</evidence>
<comment type="caution">
    <text evidence="10">The sequence shown here is derived from an EMBL/GenBank/DDBJ whole genome shotgun (WGS) entry which is preliminary data.</text>
</comment>
<dbReference type="NCBIfam" id="TIGR02887">
    <property type="entry name" value="spore_ger_x_C"/>
    <property type="match status" value="1"/>
</dbReference>
<keyword evidence="7" id="KW-0449">Lipoprotein</keyword>
<dbReference type="InterPro" id="IPR008844">
    <property type="entry name" value="Spore_GerAC-like"/>
</dbReference>